<reference evidence="2 3" key="1">
    <citation type="submission" date="2019-02" db="EMBL/GenBank/DDBJ databases">
        <title>Deep-cultivation of Planctomycetes and their phenomic and genomic characterization uncovers novel biology.</title>
        <authorList>
            <person name="Wiegand S."/>
            <person name="Jogler M."/>
            <person name="Boedeker C."/>
            <person name="Pinto D."/>
            <person name="Vollmers J."/>
            <person name="Rivas-Marin E."/>
            <person name="Kohn T."/>
            <person name="Peeters S.H."/>
            <person name="Heuer A."/>
            <person name="Rast P."/>
            <person name="Oberbeckmann S."/>
            <person name="Bunk B."/>
            <person name="Jeske O."/>
            <person name="Meyerdierks A."/>
            <person name="Storesund J.E."/>
            <person name="Kallscheuer N."/>
            <person name="Luecker S."/>
            <person name="Lage O.M."/>
            <person name="Pohl T."/>
            <person name="Merkel B.J."/>
            <person name="Hornburger P."/>
            <person name="Mueller R.-W."/>
            <person name="Bruemmer F."/>
            <person name="Labrenz M."/>
            <person name="Spormann A.M."/>
            <person name="Op den Camp H."/>
            <person name="Overmann J."/>
            <person name="Amann R."/>
            <person name="Jetten M.S.M."/>
            <person name="Mascher T."/>
            <person name="Medema M.H."/>
            <person name="Devos D.P."/>
            <person name="Kaster A.-K."/>
            <person name="Ovreas L."/>
            <person name="Rohde M."/>
            <person name="Galperin M.Y."/>
            <person name="Jogler C."/>
        </authorList>
    </citation>
    <scope>NUCLEOTIDE SEQUENCE [LARGE SCALE GENOMIC DNA]</scope>
    <source>
        <strain evidence="2 3">Pla110</strain>
    </source>
</reference>
<name>A0A518CQ57_9PLAN</name>
<keyword evidence="3" id="KW-1185">Reference proteome</keyword>
<proteinExistence type="predicted"/>
<evidence type="ECO:0008006" key="4">
    <source>
        <dbReference type="Google" id="ProtNLM"/>
    </source>
</evidence>
<feature type="transmembrane region" description="Helical" evidence="1">
    <location>
        <begin position="139"/>
        <end position="157"/>
    </location>
</feature>
<feature type="transmembrane region" description="Helical" evidence="1">
    <location>
        <begin position="113"/>
        <end position="132"/>
    </location>
</feature>
<keyword evidence="1" id="KW-0812">Transmembrane</keyword>
<accession>A0A518CQ57</accession>
<organism evidence="2 3">
    <name type="scientific">Polystyrenella longa</name>
    <dbReference type="NCBI Taxonomy" id="2528007"/>
    <lineage>
        <taxon>Bacteria</taxon>
        <taxon>Pseudomonadati</taxon>
        <taxon>Planctomycetota</taxon>
        <taxon>Planctomycetia</taxon>
        <taxon>Planctomycetales</taxon>
        <taxon>Planctomycetaceae</taxon>
        <taxon>Polystyrenella</taxon>
    </lineage>
</organism>
<gene>
    <name evidence="2" type="ORF">Pla110_31020</name>
</gene>
<dbReference type="KEGG" id="plon:Pla110_31020"/>
<keyword evidence="1" id="KW-0472">Membrane</keyword>
<evidence type="ECO:0000313" key="3">
    <source>
        <dbReference type="Proteomes" id="UP000317178"/>
    </source>
</evidence>
<dbReference type="Pfam" id="PF04307">
    <property type="entry name" value="YdjM"/>
    <property type="match status" value="1"/>
</dbReference>
<protein>
    <recommendedName>
        <fullName evidence="4">Inner membrane protein</fullName>
    </recommendedName>
</protein>
<dbReference type="EMBL" id="CP036281">
    <property type="protein sequence ID" value="QDU81361.1"/>
    <property type="molecule type" value="Genomic_DNA"/>
</dbReference>
<sequence>MAGYREHISVSGLCGAGYGIAATLLFGFTPEQGLLAAILCWMSGMLPDIDSQTGKPVQKIFGILAAIVPMMMMERFREITENREQIILLAICTYTAVRYGLSHILGRLSIHRGMFHSIPALFIAAELVMLVYRSDDLAVKGLMGAAVALGFLSHLLLDELYSVQFTGTRLKLNKAAGSALKFVGKSYYPNIFTYTVLMFLTYVSLVQFGVIEGPEKMPHSFRQAVESLPMRK</sequence>
<evidence type="ECO:0000256" key="1">
    <source>
        <dbReference type="SAM" id="Phobius"/>
    </source>
</evidence>
<dbReference type="InterPro" id="IPR007404">
    <property type="entry name" value="YdjM-like"/>
</dbReference>
<feature type="transmembrane region" description="Helical" evidence="1">
    <location>
        <begin position="191"/>
        <end position="211"/>
    </location>
</feature>
<dbReference type="Proteomes" id="UP000317178">
    <property type="component" value="Chromosome"/>
</dbReference>
<evidence type="ECO:0000313" key="2">
    <source>
        <dbReference type="EMBL" id="QDU81361.1"/>
    </source>
</evidence>
<dbReference type="AlphaFoldDB" id="A0A518CQ57"/>
<keyword evidence="1" id="KW-1133">Transmembrane helix</keyword>
<dbReference type="RefSeq" id="WP_197440227.1">
    <property type="nucleotide sequence ID" value="NZ_CP036281.1"/>
</dbReference>